<dbReference type="OrthoDB" id="1918at2759"/>
<feature type="region of interest" description="Disordered" evidence="1">
    <location>
        <begin position="269"/>
        <end position="296"/>
    </location>
</feature>
<dbReference type="InterPro" id="IPR014848">
    <property type="entry name" value="Rgp1"/>
</dbReference>
<evidence type="ECO:0000256" key="1">
    <source>
        <dbReference type="SAM" id="MobiDB-lite"/>
    </source>
</evidence>
<keyword evidence="3" id="KW-1185">Reference proteome</keyword>
<gene>
    <name evidence="2" type="ORF">F1559_003248</name>
</gene>
<dbReference type="AlphaFoldDB" id="A0A7J7ICD5"/>
<reference evidence="2 3" key="1">
    <citation type="journal article" date="2020" name="J. Phycol.">
        <title>Comparative genome analysis reveals Cyanidiococcus gen. nov., a new extremophilic red algal genus sister to Cyanidioschyzon (Cyanidioschyzonaceae, Rhodophyta).</title>
        <authorList>
            <person name="Liu S.-L."/>
            <person name="Chiang Y.-R."/>
            <person name="Yoon H.S."/>
            <person name="Fu H.-Y."/>
        </authorList>
    </citation>
    <scope>NUCLEOTIDE SEQUENCE [LARGE SCALE GENOMIC DNA]</scope>
    <source>
        <strain evidence="2 3">THAL066</strain>
    </source>
</reference>
<feature type="compositionally biased region" description="Low complexity" evidence="1">
    <location>
        <begin position="275"/>
        <end position="286"/>
    </location>
</feature>
<organism evidence="2 3">
    <name type="scientific">Cyanidiococcus yangmingshanensis</name>
    <dbReference type="NCBI Taxonomy" id="2690220"/>
    <lineage>
        <taxon>Eukaryota</taxon>
        <taxon>Rhodophyta</taxon>
        <taxon>Bangiophyceae</taxon>
        <taxon>Cyanidiales</taxon>
        <taxon>Cyanidiaceae</taxon>
        <taxon>Cyanidiococcus</taxon>
    </lineage>
</organism>
<sequence>MKPPQIPASAKWSALLPSEGPTWFCDWESQPLEPDVLDGGIEAEKSAPWLAALWDLMEAVGYPVRSVMNASLSDRSTHKGLIFASRACCVARLIRLDSPKLLAFCVQGRLPSTLPPSFDGKYVRYRLRGRRGGPTSRTGTNEVASTVTDPPATGTDQPIHEQYSLVTCTSNGRSCRGVAAAAAAAAAETKASEQTQDERLLESRSAPFGALSVDGVALLDAISLRGGSDASLVAAGWHPSPPLVPQMSPSWSERRASSPCMLALSPSMHQTAALSNPQQPIPSSSPENGYVAGQSEGSTATFPLRMDLDAAQVPVEISTNLESILSATSNGRLTAYPTTAPNEWDESSSSTLSVKMNVLSAPSERILQLPLWTRCFSGSPLAREPSATSNQPSSVQLERSVPRWTPFSLRVEAAGMGHVATVHLERNCFALGESVPICVDWSLAEHACVYIRGTLESVEILHPRHASTQAASQVEAKKSTAPKKQIRAPGHRRRYRERAEPCVGLHSWQWAPVLPEEEDTPVSFTTRAVQLQWMVRIQFLLPKREFASTYEQREEEWRHTPLTLVTLQIPLHVGGALLSSPAVATETLL</sequence>
<dbReference type="Proteomes" id="UP000530660">
    <property type="component" value="Unassembled WGS sequence"/>
</dbReference>
<dbReference type="Pfam" id="PF08737">
    <property type="entry name" value="Rgp1"/>
    <property type="match status" value="1"/>
</dbReference>
<evidence type="ECO:0000313" key="2">
    <source>
        <dbReference type="EMBL" id="KAF6000766.1"/>
    </source>
</evidence>
<feature type="compositionally biased region" description="Basic residues" evidence="1">
    <location>
        <begin position="480"/>
        <end position="492"/>
    </location>
</feature>
<dbReference type="PANTHER" id="PTHR12507">
    <property type="entry name" value="REDUCED GROWTH PHENOTYPE 1 RGP1, YEAST -RELATED"/>
    <property type="match status" value="1"/>
</dbReference>
<comment type="caution">
    <text evidence="2">The sequence shown here is derived from an EMBL/GenBank/DDBJ whole genome shotgun (WGS) entry which is preliminary data.</text>
</comment>
<dbReference type="EMBL" id="VWRR01000018">
    <property type="protein sequence ID" value="KAF6000766.1"/>
    <property type="molecule type" value="Genomic_DNA"/>
</dbReference>
<evidence type="ECO:0000313" key="3">
    <source>
        <dbReference type="Proteomes" id="UP000530660"/>
    </source>
</evidence>
<accession>A0A7J7ICD5</accession>
<feature type="region of interest" description="Disordered" evidence="1">
    <location>
        <begin position="129"/>
        <end position="158"/>
    </location>
</feature>
<protein>
    <submittedName>
        <fullName evidence="2">Uncharacterized protein</fullName>
    </submittedName>
</protein>
<feature type="region of interest" description="Disordered" evidence="1">
    <location>
        <begin position="470"/>
        <end position="492"/>
    </location>
</feature>
<name>A0A7J7ICD5_9RHOD</name>
<proteinExistence type="predicted"/>